<proteinExistence type="predicted"/>
<organism evidence="1 2">
    <name type="scientific">Floridaenema fluviatile BLCC-F154</name>
    <dbReference type="NCBI Taxonomy" id="3153640"/>
    <lineage>
        <taxon>Bacteria</taxon>
        <taxon>Bacillati</taxon>
        <taxon>Cyanobacteriota</taxon>
        <taxon>Cyanophyceae</taxon>
        <taxon>Oscillatoriophycideae</taxon>
        <taxon>Aerosakkonematales</taxon>
        <taxon>Aerosakkonemataceae</taxon>
        <taxon>Floridanema</taxon>
        <taxon>Floridanema fluviatile</taxon>
    </lineage>
</organism>
<dbReference type="Proteomes" id="UP001576776">
    <property type="component" value="Unassembled WGS sequence"/>
</dbReference>
<accession>A0ABV4Y5Y5</accession>
<reference evidence="1 2" key="1">
    <citation type="submission" date="2024-09" db="EMBL/GenBank/DDBJ databases">
        <title>Floridaenema gen nov. (Aerosakkonemataceae, Aerosakkonematales ord. nov., Cyanobacteria) from benthic tropical and subtropical fresh waters, with the description of four new species.</title>
        <authorList>
            <person name="Moretto J.A."/>
            <person name="Berthold D.E."/>
            <person name="Lefler F.W."/>
            <person name="Huang I.-S."/>
            <person name="Laughinghouse H. IV."/>
        </authorList>
    </citation>
    <scope>NUCLEOTIDE SEQUENCE [LARGE SCALE GENOMIC DNA]</scope>
    <source>
        <strain evidence="1 2">BLCC-F154</strain>
    </source>
</reference>
<comment type="caution">
    <text evidence="1">The sequence shown here is derived from an EMBL/GenBank/DDBJ whole genome shotgun (WGS) entry which is preliminary data.</text>
</comment>
<protein>
    <submittedName>
        <fullName evidence="1">DUF4258 domain-containing protein</fullName>
    </submittedName>
</protein>
<name>A0ABV4Y5Y5_9CYAN</name>
<dbReference type="EMBL" id="JBHFNS010000017">
    <property type="protein sequence ID" value="MFB2934143.1"/>
    <property type="molecule type" value="Genomic_DNA"/>
</dbReference>
<sequence length="110" mass="12646">MDASQPPIEPPYFEILTPLGVLVRTTASYWAKIVTFKHPNMAGQESAIEQTLQQPTEIRRSQSDPEVYLYYRSDPPYFICVVARHLNGEGFIITAYRTDKIKRGETVWNP</sequence>
<evidence type="ECO:0000313" key="1">
    <source>
        <dbReference type="EMBL" id="MFB2934143.1"/>
    </source>
</evidence>
<keyword evidence="2" id="KW-1185">Reference proteome</keyword>
<gene>
    <name evidence="1" type="ORF">ACE1B6_02600</name>
</gene>
<evidence type="ECO:0000313" key="2">
    <source>
        <dbReference type="Proteomes" id="UP001576776"/>
    </source>
</evidence>
<dbReference type="RefSeq" id="WP_413255672.1">
    <property type="nucleotide sequence ID" value="NZ_JBHFNS010000017.1"/>
</dbReference>